<dbReference type="PANTHER" id="PTHR13483">
    <property type="entry name" value="BOX C_D SNORNA PROTEIN 1-RELATED"/>
    <property type="match status" value="1"/>
</dbReference>
<organism evidence="16 17">
    <name type="scientific">Sodiomyces alkalinus (strain CBS 110278 / VKM F-3762 / F11)</name>
    <name type="common">Alkaliphilic filamentous fungus</name>
    <dbReference type="NCBI Taxonomy" id="1314773"/>
    <lineage>
        <taxon>Eukaryota</taxon>
        <taxon>Fungi</taxon>
        <taxon>Dikarya</taxon>
        <taxon>Ascomycota</taxon>
        <taxon>Pezizomycotina</taxon>
        <taxon>Sordariomycetes</taxon>
        <taxon>Hypocreomycetidae</taxon>
        <taxon>Glomerellales</taxon>
        <taxon>Plectosphaerellaceae</taxon>
        <taxon>Sodiomyces</taxon>
    </lineage>
</organism>
<keyword evidence="7" id="KW-0832">Ubl conjugation</keyword>
<proteinExistence type="inferred from homology"/>
<dbReference type="InterPro" id="IPR057721">
    <property type="entry name" value="BCD1_alpha/beta"/>
</dbReference>
<comment type="function">
    <text evidence="8">Required for box C/D snoRNAs accumulation involved in snoRNA processing, snoRNA transport to the nucleolus and ribosome biogenesis.</text>
</comment>
<evidence type="ECO:0000256" key="10">
    <source>
        <dbReference type="ARBA" id="ARBA00061949"/>
    </source>
</evidence>
<evidence type="ECO:0000256" key="7">
    <source>
        <dbReference type="ARBA" id="ARBA00022843"/>
    </source>
</evidence>
<dbReference type="GO" id="GO:0008270">
    <property type="term" value="F:zinc ion binding"/>
    <property type="evidence" value="ECO:0007669"/>
    <property type="project" value="UniProtKB-UniRule"/>
</dbReference>
<keyword evidence="17" id="KW-1185">Reference proteome</keyword>
<dbReference type="GO" id="GO:0005634">
    <property type="term" value="C:nucleus"/>
    <property type="evidence" value="ECO:0007669"/>
    <property type="project" value="TreeGrafter"/>
</dbReference>
<gene>
    <name evidence="16" type="ORF">SODALDRAFT_375558</name>
</gene>
<feature type="compositionally biased region" description="Acidic residues" evidence="14">
    <location>
        <begin position="472"/>
        <end position="482"/>
    </location>
</feature>
<dbReference type="Pfam" id="PF25790">
    <property type="entry name" value="BCD1"/>
    <property type="match status" value="1"/>
</dbReference>
<evidence type="ECO:0000256" key="4">
    <source>
        <dbReference type="ARBA" id="ARBA00022723"/>
    </source>
</evidence>
<feature type="compositionally biased region" description="Acidic residues" evidence="14">
    <location>
        <begin position="433"/>
        <end position="462"/>
    </location>
</feature>
<reference evidence="16 17" key="1">
    <citation type="journal article" date="2018" name="Mol. Ecol.">
        <title>The obligate alkalophilic soda-lake fungus Sodiomyces alkalinus has shifted to a protein diet.</title>
        <authorList>
            <person name="Grum-Grzhimaylo A.A."/>
            <person name="Falkoski D.L."/>
            <person name="van den Heuvel J."/>
            <person name="Valero-Jimenez C.A."/>
            <person name="Min B."/>
            <person name="Choi I.G."/>
            <person name="Lipzen A."/>
            <person name="Daum C.G."/>
            <person name="Aanen D.K."/>
            <person name="Tsang A."/>
            <person name="Henrissat B."/>
            <person name="Bilanenko E.N."/>
            <person name="de Vries R.P."/>
            <person name="van Kan J.A.L."/>
            <person name="Grigoriev I.V."/>
            <person name="Debets A.J.M."/>
        </authorList>
    </citation>
    <scope>NUCLEOTIDE SEQUENCE [LARGE SCALE GENOMIC DNA]</scope>
    <source>
        <strain evidence="16 17">F11</strain>
    </source>
</reference>
<feature type="region of interest" description="Disordered" evidence="14">
    <location>
        <begin position="372"/>
        <end position="482"/>
    </location>
</feature>
<keyword evidence="4" id="KW-0479">Metal-binding</keyword>
<evidence type="ECO:0000259" key="15">
    <source>
        <dbReference type="PROSITE" id="PS51083"/>
    </source>
</evidence>
<dbReference type="Proteomes" id="UP000272025">
    <property type="component" value="Unassembled WGS sequence"/>
</dbReference>
<dbReference type="GO" id="GO:0048254">
    <property type="term" value="P:snoRNA localization"/>
    <property type="evidence" value="ECO:0007669"/>
    <property type="project" value="TreeGrafter"/>
</dbReference>
<feature type="compositionally biased region" description="Polar residues" evidence="14">
    <location>
        <begin position="243"/>
        <end position="257"/>
    </location>
</feature>
<dbReference type="InterPro" id="IPR051639">
    <property type="entry name" value="BCD1"/>
</dbReference>
<comment type="subunit">
    <text evidence="10">Interacts with FBL, SNU13, NOP58, NUFIP1, RUVBL1, RUVBL2 and TAF9. Interacts (via HIT-type zinc finger) with the RUVBL1/RUVBL2 complex in the presence of ADP.</text>
</comment>
<dbReference type="CDD" id="cd23023">
    <property type="entry name" value="zf-HIT_BCD1"/>
    <property type="match status" value="1"/>
</dbReference>
<evidence type="ECO:0000256" key="8">
    <source>
        <dbReference type="ARBA" id="ARBA00049598"/>
    </source>
</evidence>
<comment type="similarity">
    <text evidence="9">Belongs to the BCD1 family.</text>
</comment>
<feature type="compositionally biased region" description="Polar residues" evidence="14">
    <location>
        <begin position="383"/>
        <end position="393"/>
    </location>
</feature>
<dbReference type="Pfam" id="PF04438">
    <property type="entry name" value="zf-HIT"/>
    <property type="match status" value="1"/>
</dbReference>
<feature type="domain" description="HIT-type" evidence="15">
    <location>
        <begin position="16"/>
        <end position="50"/>
    </location>
</feature>
<evidence type="ECO:0000256" key="6">
    <source>
        <dbReference type="ARBA" id="ARBA00022833"/>
    </source>
</evidence>
<dbReference type="EMBL" id="ML119051">
    <property type="protein sequence ID" value="ROT43377.1"/>
    <property type="molecule type" value="Genomic_DNA"/>
</dbReference>
<dbReference type="OrthoDB" id="272357at2759"/>
<dbReference type="GO" id="GO:0070761">
    <property type="term" value="C:pre-snoRNP complex"/>
    <property type="evidence" value="ECO:0007669"/>
    <property type="project" value="TreeGrafter"/>
</dbReference>
<keyword evidence="5 13" id="KW-0863">Zinc-finger</keyword>
<evidence type="ECO:0000256" key="11">
    <source>
        <dbReference type="ARBA" id="ARBA00068630"/>
    </source>
</evidence>
<dbReference type="PROSITE" id="PS51083">
    <property type="entry name" value="ZF_HIT"/>
    <property type="match status" value="1"/>
</dbReference>
<evidence type="ECO:0000256" key="13">
    <source>
        <dbReference type="PROSITE-ProRule" id="PRU00453"/>
    </source>
</evidence>
<dbReference type="PANTHER" id="PTHR13483:SF11">
    <property type="entry name" value="ZINC FINGER HIT DOMAIN-CONTAINING PROTEIN 3"/>
    <property type="match status" value="1"/>
</dbReference>
<evidence type="ECO:0000256" key="9">
    <source>
        <dbReference type="ARBA" id="ARBA00049654"/>
    </source>
</evidence>
<dbReference type="InterPro" id="IPR007529">
    <property type="entry name" value="Znf_HIT"/>
</dbReference>
<keyword evidence="2" id="KW-0690">Ribosome biogenesis</keyword>
<feature type="compositionally biased region" description="Acidic residues" evidence="14">
    <location>
        <begin position="413"/>
        <end position="425"/>
    </location>
</feature>
<feature type="region of interest" description="Disordered" evidence="14">
    <location>
        <begin position="235"/>
        <end position="275"/>
    </location>
</feature>
<keyword evidence="1" id="KW-1017">Isopeptide bond</keyword>
<dbReference type="RefSeq" id="XP_028471183.1">
    <property type="nucleotide sequence ID" value="XM_028614756.1"/>
</dbReference>
<dbReference type="GO" id="GO:0000492">
    <property type="term" value="P:box C/D snoRNP assembly"/>
    <property type="evidence" value="ECO:0007669"/>
    <property type="project" value="TreeGrafter"/>
</dbReference>
<evidence type="ECO:0000313" key="17">
    <source>
        <dbReference type="Proteomes" id="UP000272025"/>
    </source>
</evidence>
<dbReference type="SUPFAM" id="SSF144232">
    <property type="entry name" value="HIT/MYND zinc finger-like"/>
    <property type="match status" value="1"/>
</dbReference>
<evidence type="ECO:0000256" key="12">
    <source>
        <dbReference type="ARBA" id="ARBA00077531"/>
    </source>
</evidence>
<dbReference type="FunFam" id="3.30.60.190:FF:000001">
    <property type="entry name" value="box C/D snoRNA protein 1"/>
    <property type="match status" value="1"/>
</dbReference>
<dbReference type="GeneID" id="39583234"/>
<evidence type="ECO:0000256" key="2">
    <source>
        <dbReference type="ARBA" id="ARBA00022517"/>
    </source>
</evidence>
<dbReference type="AlphaFoldDB" id="A0A3N2Q9J6"/>
<protein>
    <recommendedName>
        <fullName evidence="11">Box C/D snoRNA protein 1</fullName>
    </recommendedName>
    <alternativeName>
        <fullName evidence="12">Zinc finger HIT domain-containing protein 6</fullName>
    </alternativeName>
</protein>
<evidence type="ECO:0000256" key="1">
    <source>
        <dbReference type="ARBA" id="ARBA00022499"/>
    </source>
</evidence>
<evidence type="ECO:0000256" key="3">
    <source>
        <dbReference type="ARBA" id="ARBA00022553"/>
    </source>
</evidence>
<dbReference type="GO" id="GO:0000463">
    <property type="term" value="P:maturation of LSU-rRNA from tricistronic rRNA transcript (SSU-rRNA, 5.8S rRNA, LSU-rRNA)"/>
    <property type="evidence" value="ECO:0007669"/>
    <property type="project" value="TreeGrafter"/>
</dbReference>
<keyword evidence="6" id="KW-0862">Zinc</keyword>
<dbReference type="STRING" id="1314773.A0A3N2Q9J6"/>
<evidence type="ECO:0000256" key="5">
    <source>
        <dbReference type="ARBA" id="ARBA00022771"/>
    </source>
</evidence>
<keyword evidence="3" id="KW-0597">Phosphoprotein</keyword>
<name>A0A3N2Q9J6_SODAK</name>
<accession>A0A3N2Q9J6</accession>
<evidence type="ECO:0000256" key="14">
    <source>
        <dbReference type="SAM" id="MobiDB-lite"/>
    </source>
</evidence>
<dbReference type="Gene3D" id="3.30.60.190">
    <property type="match status" value="1"/>
</dbReference>
<evidence type="ECO:0000313" key="16">
    <source>
        <dbReference type="EMBL" id="ROT43377.1"/>
    </source>
</evidence>
<sequence>MPPSSASADPLLTSLCAICHIQPPKYKCPACALRTCSLACSRKHKAWSSCSGVRDPTAYIPPSKLKTPAGIDHDYNFLSAIERARQRSEREIVEERHLLTENQLRSVDAQTVKWRRGKDGVKRKVLVARPQRGSGPAGGRPELSKQMQKRLATFGIDVRRVPLGMTRQKENGTHVHKASGRINWQVEWLLFESAADTAHDVQEPKWNKTRIMNKVMDDCPLYVAFAQAQAVQMNRLRKESQQTRDMTGASSNHPPSSRTRHKPPSGNPVDVSQDPVTGSWSAGYHSFQPYPDTAWKSRSGNAPFTGVKVVETAEVSKFKFYLPSGLPPATQHNKTVAHPVDPTVTLAEALRDTTVVEFPTLYVLPSSQTLPPTYFACPKSSRRNQAGNETNQRGRNDGVLQANRKRSHHALEEGEVASDDDDEETGPSGSLSSEEDADILVEEILGEEDDDDEEEEEGDNDDTTSSSGSDISSDESETSAAT</sequence>